<dbReference type="PANTHER" id="PTHR39569">
    <property type="entry name" value="INORGANIC TRIPHOSPHATASE"/>
    <property type="match status" value="1"/>
</dbReference>
<evidence type="ECO:0000313" key="4">
    <source>
        <dbReference type="Proteomes" id="UP000735592"/>
    </source>
</evidence>
<reference evidence="3 4" key="1">
    <citation type="submission" date="2019-11" db="EMBL/GenBank/DDBJ databases">
        <title>Type strains purchased from KCTC, JCM and DSMZ.</title>
        <authorList>
            <person name="Lu H."/>
        </authorList>
    </citation>
    <scope>NUCLEOTIDE SEQUENCE [LARGE SCALE GENOMIC DNA]</scope>
    <source>
        <strain evidence="3 4">DSM 103461</strain>
    </source>
</reference>
<dbReference type="PROSITE" id="PS51707">
    <property type="entry name" value="CYTH"/>
    <property type="match status" value="1"/>
</dbReference>
<dbReference type="Gene3D" id="2.40.320.10">
    <property type="entry name" value="Hypothetical Protein Pfu-838710-001"/>
    <property type="match status" value="1"/>
</dbReference>
<evidence type="ECO:0000259" key="1">
    <source>
        <dbReference type="PROSITE" id="PS51707"/>
    </source>
</evidence>
<dbReference type="InterPro" id="IPR007899">
    <property type="entry name" value="CHAD_dom"/>
</dbReference>
<protein>
    <submittedName>
        <fullName evidence="3">CHAD domain-containing protein</fullName>
    </submittedName>
</protein>
<dbReference type="InterPro" id="IPR038186">
    <property type="entry name" value="CHAD_dom_sf"/>
</dbReference>
<dbReference type="SMART" id="SM01118">
    <property type="entry name" value="CYTH"/>
    <property type="match status" value="1"/>
</dbReference>
<dbReference type="PANTHER" id="PTHR39569:SF1">
    <property type="entry name" value="INORGANIC TRIPHOSPHATASE"/>
    <property type="match status" value="1"/>
</dbReference>
<sequence>MEVELKLLLAPEHHQQLRQHPLLAGLATRTQPLLAHYFDTPDLHLLRHGAGLRVRKEDGVWVQTMKAGGSVQNGLHQRNEWEGPVSRPWPQLGKLRKLIGDDAHWRDVLAAPHFKQRLEALFAVVVEREIWQLDYAGSQIELVLDCGHIERHGQQLPLNEIELELKQGKPEHLFALALQLLEHLPLQLSNVNKAQRGYSLCRQTGTQAHHARTLVLPADATLDAARHAILFNCLQQVQDNEPAVIHSDHAEALHQMRVGVRRLRSALKLFRSVAPCPRQLKQDWRWLAQLLGKARDWEVLGSATLARVQASPGGPAGLHDLPALVQQQVATHRQQAAQALLSPRYTRLLLQMGHWLLTGATSSSAAAMQTKGARIDAAQADATHGIDEEANTSAAEFSRHTMRRLRKTLLKRARRMSDTDAASIHRTRIAAKQSRYALEFFHTLYRGKALRKYLATLEATQEALGQHNDLVVADRLLQQLGAGHPAATPAARHIAFARGYLRALQAKLPTDLHAVQAGLRELPRF</sequence>
<accession>A0ABW9SS63</accession>
<evidence type="ECO:0000259" key="2">
    <source>
        <dbReference type="PROSITE" id="PS51708"/>
    </source>
</evidence>
<dbReference type="InterPro" id="IPR039013">
    <property type="entry name" value="YgiF"/>
</dbReference>
<dbReference type="SMART" id="SM00880">
    <property type="entry name" value="CHAD"/>
    <property type="match status" value="1"/>
</dbReference>
<name>A0ABW9SS63_9BURK</name>
<dbReference type="SUPFAM" id="SSF55154">
    <property type="entry name" value="CYTH-like phosphatases"/>
    <property type="match status" value="1"/>
</dbReference>
<dbReference type="RefSeq" id="WP_155434553.1">
    <property type="nucleotide sequence ID" value="NZ_JBHLXK010000004.1"/>
</dbReference>
<proteinExistence type="predicted"/>
<evidence type="ECO:0000313" key="3">
    <source>
        <dbReference type="EMBL" id="MTW33194.1"/>
    </source>
</evidence>
<comment type="caution">
    <text evidence="3">The sequence shown here is derived from an EMBL/GenBank/DDBJ whole genome shotgun (WGS) entry which is preliminary data.</text>
</comment>
<dbReference type="CDD" id="cd07756">
    <property type="entry name" value="CYTH-like_Pase_CHAD"/>
    <property type="match status" value="1"/>
</dbReference>
<dbReference type="InterPro" id="IPR023577">
    <property type="entry name" value="CYTH_domain"/>
</dbReference>
<dbReference type="Pfam" id="PF01928">
    <property type="entry name" value="CYTH"/>
    <property type="match status" value="1"/>
</dbReference>
<dbReference type="EMBL" id="WNKW01000002">
    <property type="protein sequence ID" value="MTW33194.1"/>
    <property type="molecule type" value="Genomic_DNA"/>
</dbReference>
<gene>
    <name evidence="3" type="ORF">GM655_10190</name>
</gene>
<dbReference type="InterPro" id="IPR033469">
    <property type="entry name" value="CYTH-like_dom_sf"/>
</dbReference>
<dbReference type="Gene3D" id="1.40.20.10">
    <property type="entry name" value="CHAD domain"/>
    <property type="match status" value="1"/>
</dbReference>
<dbReference type="Pfam" id="PF05235">
    <property type="entry name" value="CHAD"/>
    <property type="match status" value="1"/>
</dbReference>
<feature type="domain" description="CHAD" evidence="2">
    <location>
        <begin position="219"/>
        <end position="517"/>
    </location>
</feature>
<feature type="domain" description="CYTH" evidence="1">
    <location>
        <begin position="1"/>
        <end position="204"/>
    </location>
</feature>
<dbReference type="PROSITE" id="PS51708">
    <property type="entry name" value="CHAD"/>
    <property type="match status" value="1"/>
</dbReference>
<keyword evidence="4" id="KW-1185">Reference proteome</keyword>
<dbReference type="Proteomes" id="UP000735592">
    <property type="component" value="Unassembled WGS sequence"/>
</dbReference>
<organism evidence="3 4">
    <name type="scientific">Pseudoduganella danionis</name>
    <dbReference type="NCBI Taxonomy" id="1890295"/>
    <lineage>
        <taxon>Bacteria</taxon>
        <taxon>Pseudomonadati</taxon>
        <taxon>Pseudomonadota</taxon>
        <taxon>Betaproteobacteria</taxon>
        <taxon>Burkholderiales</taxon>
        <taxon>Oxalobacteraceae</taxon>
        <taxon>Telluria group</taxon>
        <taxon>Pseudoduganella</taxon>
    </lineage>
</organism>